<dbReference type="AlphaFoldDB" id="A0A5J5CCB1"/>
<feature type="non-terminal residue" evidence="2">
    <location>
        <position position="97"/>
    </location>
</feature>
<keyword evidence="1" id="KW-0175">Coiled coil</keyword>
<comment type="caution">
    <text evidence="2">The sequence shown here is derived from an EMBL/GenBank/DDBJ whole genome shotgun (WGS) entry which is preliminary data.</text>
</comment>
<name>A0A5J5CCB1_9PERO</name>
<evidence type="ECO:0000256" key="1">
    <source>
        <dbReference type="SAM" id="Coils"/>
    </source>
</evidence>
<evidence type="ECO:0000313" key="3">
    <source>
        <dbReference type="Proteomes" id="UP000327493"/>
    </source>
</evidence>
<dbReference type="Proteomes" id="UP000327493">
    <property type="component" value="Unassembled WGS sequence"/>
</dbReference>
<protein>
    <submittedName>
        <fullName evidence="2">Uncharacterized protein</fullName>
    </submittedName>
</protein>
<reference evidence="2 3" key="1">
    <citation type="submission" date="2019-08" db="EMBL/GenBank/DDBJ databases">
        <title>A chromosome-level genome assembly, high-density linkage maps, and genome scans reveal the genomic architecture of hybrid incompatibilities underlying speciation via character displacement in darters (Percidae: Etheostominae).</title>
        <authorList>
            <person name="Moran R.L."/>
            <person name="Catchen J.M."/>
            <person name="Fuller R.C."/>
        </authorList>
    </citation>
    <scope>NUCLEOTIDE SEQUENCE [LARGE SCALE GENOMIC DNA]</scope>
    <source>
        <strain evidence="2">EspeVRDwgs_2016</strain>
        <tissue evidence="2">Muscle</tissue>
    </source>
</reference>
<proteinExistence type="predicted"/>
<accession>A0A5J5CCB1</accession>
<organism evidence="2 3">
    <name type="scientific">Etheostoma spectabile</name>
    <name type="common">orangethroat darter</name>
    <dbReference type="NCBI Taxonomy" id="54343"/>
    <lineage>
        <taxon>Eukaryota</taxon>
        <taxon>Metazoa</taxon>
        <taxon>Chordata</taxon>
        <taxon>Craniata</taxon>
        <taxon>Vertebrata</taxon>
        <taxon>Euteleostomi</taxon>
        <taxon>Actinopterygii</taxon>
        <taxon>Neopterygii</taxon>
        <taxon>Teleostei</taxon>
        <taxon>Neoteleostei</taxon>
        <taxon>Acanthomorphata</taxon>
        <taxon>Eupercaria</taxon>
        <taxon>Perciformes</taxon>
        <taxon>Percoidei</taxon>
        <taxon>Percidae</taxon>
        <taxon>Etheostomatinae</taxon>
        <taxon>Etheostoma</taxon>
    </lineage>
</organism>
<feature type="coiled-coil region" evidence="1">
    <location>
        <begin position="7"/>
        <end position="68"/>
    </location>
</feature>
<keyword evidence="3" id="KW-1185">Reference proteome</keyword>
<evidence type="ECO:0000313" key="2">
    <source>
        <dbReference type="EMBL" id="KAA8577610.1"/>
    </source>
</evidence>
<gene>
    <name evidence="2" type="ORF">FQN60_007909</name>
</gene>
<feature type="non-terminal residue" evidence="2">
    <location>
        <position position="1"/>
    </location>
</feature>
<dbReference type="EMBL" id="VOFY01002310">
    <property type="protein sequence ID" value="KAA8577610.1"/>
    <property type="molecule type" value="Genomic_DNA"/>
</dbReference>
<sequence>VREVRGYRRLEAKIKATRREVSQLSELQKGARKGLSKKYNKLSIPEALETAKQRLTALATRLKRYKGEAEARRINRMFSTEPSKVYSQWQGNNIGAD</sequence>